<dbReference type="RefSeq" id="XP_030846899.1">
    <property type="nucleotide sequence ID" value="XM_030991039.1"/>
</dbReference>
<feature type="region of interest" description="Disordered" evidence="1">
    <location>
        <begin position="1"/>
        <end position="30"/>
    </location>
</feature>
<dbReference type="GeneID" id="115926381"/>
<proteinExistence type="predicted"/>
<accession>A0A7M7P7D6</accession>
<feature type="region of interest" description="Disordered" evidence="1">
    <location>
        <begin position="77"/>
        <end position="112"/>
    </location>
</feature>
<dbReference type="Proteomes" id="UP000007110">
    <property type="component" value="Unassembled WGS sequence"/>
</dbReference>
<protein>
    <submittedName>
        <fullName evidence="2">Uncharacterized protein</fullName>
    </submittedName>
</protein>
<feature type="compositionally biased region" description="Polar residues" evidence="1">
    <location>
        <begin position="81"/>
        <end position="101"/>
    </location>
</feature>
<reference evidence="2" key="2">
    <citation type="submission" date="2021-01" db="UniProtKB">
        <authorList>
            <consortium name="EnsemblMetazoa"/>
        </authorList>
    </citation>
    <scope>IDENTIFICATION</scope>
</reference>
<evidence type="ECO:0000256" key="1">
    <source>
        <dbReference type="SAM" id="MobiDB-lite"/>
    </source>
</evidence>
<dbReference type="KEGG" id="spu:115926381"/>
<dbReference type="InParanoid" id="A0A7M7P7D6"/>
<name>A0A7M7P7D6_STRPU</name>
<dbReference type="KEGG" id="spu:115926377"/>
<feature type="compositionally biased region" description="Basic and acidic residues" evidence="1">
    <location>
        <begin position="102"/>
        <end position="112"/>
    </location>
</feature>
<dbReference type="EnsemblMetazoa" id="XM_030991039">
    <property type="protein sequence ID" value="XP_030846899"/>
    <property type="gene ID" value="LOC115926377"/>
</dbReference>
<evidence type="ECO:0000313" key="2">
    <source>
        <dbReference type="EnsemblMetazoa" id="XP_030846901"/>
    </source>
</evidence>
<dbReference type="AlphaFoldDB" id="A0A7M7P7D6"/>
<keyword evidence="3" id="KW-1185">Reference proteome</keyword>
<dbReference type="GeneID" id="115926377"/>
<dbReference type="EnsemblMetazoa" id="XM_030991041">
    <property type="protein sequence ID" value="XP_030846901"/>
    <property type="gene ID" value="LOC115926381"/>
</dbReference>
<sequence length="112" mass="12266">MPKPDDKPGGNQDGPKAAGSVIMPRREPVQTVEVTINPPTIRDEVDTVECSSSAEVLNTSDQPLTLEQVKRKVTRRLQRLEAQQSRTKSSRKPSQPKATQKSTDESKNVASA</sequence>
<organism evidence="2 3">
    <name type="scientific">Strongylocentrotus purpuratus</name>
    <name type="common">Purple sea urchin</name>
    <dbReference type="NCBI Taxonomy" id="7668"/>
    <lineage>
        <taxon>Eukaryota</taxon>
        <taxon>Metazoa</taxon>
        <taxon>Echinodermata</taxon>
        <taxon>Eleutherozoa</taxon>
        <taxon>Echinozoa</taxon>
        <taxon>Echinoidea</taxon>
        <taxon>Euechinoidea</taxon>
        <taxon>Echinacea</taxon>
        <taxon>Camarodonta</taxon>
        <taxon>Echinidea</taxon>
        <taxon>Strongylocentrotidae</taxon>
        <taxon>Strongylocentrotus</taxon>
    </lineage>
</organism>
<dbReference type="RefSeq" id="XP_030846901.1">
    <property type="nucleotide sequence ID" value="XM_030991041.1"/>
</dbReference>
<reference evidence="3" key="1">
    <citation type="submission" date="2015-02" db="EMBL/GenBank/DDBJ databases">
        <title>Genome sequencing for Strongylocentrotus purpuratus.</title>
        <authorList>
            <person name="Murali S."/>
            <person name="Liu Y."/>
            <person name="Vee V."/>
            <person name="English A."/>
            <person name="Wang M."/>
            <person name="Skinner E."/>
            <person name="Han Y."/>
            <person name="Muzny D.M."/>
            <person name="Worley K.C."/>
            <person name="Gibbs R.A."/>
        </authorList>
    </citation>
    <scope>NUCLEOTIDE SEQUENCE</scope>
</reference>
<evidence type="ECO:0000313" key="3">
    <source>
        <dbReference type="Proteomes" id="UP000007110"/>
    </source>
</evidence>